<dbReference type="PANTHER" id="PTHR21443:SF0">
    <property type="entry name" value="CONSERVED OLIGOMERIC GOLGI COMPLEX SUBUNIT 7"/>
    <property type="match status" value="1"/>
</dbReference>
<proteinExistence type="inferred from homology"/>
<keyword evidence="10" id="KW-1185">Reference proteome</keyword>
<dbReference type="OrthoDB" id="245173at2759"/>
<keyword evidence="7" id="KW-0472">Membrane</keyword>
<sequence>MDFSRFLSEDFEVKSWVNAAFRAVQQEGPGKADAHAATLVMKLQLFIQEVNNAVEETSHQALQNMPRVLREVEVLKQEATFLKEQMILIKEVIKKFEEDTAQSMQVLVEIDRVKSRMQLAAESLQEADKWSTLSADIEETLKTQDVSVISAKLTSMQSSLAMLVDTPDYSEKCVHLEALKNRLEAMASPQIVAAFNSQSVDQAKTFVKVFTEIDRMPQLLAYYYKCHKVQLVTSWQELCQSDLSLNRQLTELYDTLLGTWHSQLQWATQVFKNPHEIVTVLLIQTLGALVPSIPVCLSTAMERTDEETKLNKLLELYDATTHFAKGLEVAMLPNLKEQNLVKVMELVEAVYGPYKPYQLEYGDLEEENLLVQISAVPLEHWEVIDCVQELNHSVSKLFILASGAIDNCVKLTDGLGVCGLLKALKALFSKYASDFTNTLQSIRKKCKLDDVLSESHFQEDWTAFQNSVRIITTCGELLRQCGDFEQQLANRILSTAGKHLSDSYSPCSFSGFQDTSSAEKKSSVKNPWQEYNYLLKENPSEHASLMETLYTLKEKGTSNHNLLSSSRSALSRLNQLAHHLAFDSVFLRIKQQLLLVSKMSHFALQGWNSGGIGETLTDDLPNFSLTPLEYISNIGQYIMSLPLHLEPFVTQEDSALELALHAGKLPYPPEQGDELPELDNMADYWLGSIARATMQTYCEVILQIPELTVHSTKQLATDIDYLINVMDALGLQPSRMLQNIVTLLKAKPEDYRQAAKGVPRRMASSIAAMRGLEC</sequence>
<name>A0A7K4JC12_GEOCA</name>
<dbReference type="GO" id="GO:0007030">
    <property type="term" value="P:Golgi organization"/>
    <property type="evidence" value="ECO:0007669"/>
    <property type="project" value="TreeGrafter"/>
</dbReference>
<protein>
    <recommendedName>
        <fullName evidence="3">Conserved oligomeric Golgi complex subunit 7</fullName>
    </recommendedName>
    <alternativeName>
        <fullName evidence="8">Component of oligomeric Golgi complex 7</fullName>
    </alternativeName>
</protein>
<dbReference type="Proteomes" id="UP000531151">
    <property type="component" value="Unassembled WGS sequence"/>
</dbReference>
<keyword evidence="6" id="KW-0333">Golgi apparatus</keyword>
<feature type="non-terminal residue" evidence="9">
    <location>
        <position position="774"/>
    </location>
</feature>
<evidence type="ECO:0000256" key="1">
    <source>
        <dbReference type="ARBA" id="ARBA00004395"/>
    </source>
</evidence>
<evidence type="ECO:0000313" key="9">
    <source>
        <dbReference type="EMBL" id="NWH62715.1"/>
    </source>
</evidence>
<evidence type="ECO:0000256" key="4">
    <source>
        <dbReference type="ARBA" id="ARBA00022448"/>
    </source>
</evidence>
<dbReference type="GO" id="GO:0000139">
    <property type="term" value="C:Golgi membrane"/>
    <property type="evidence" value="ECO:0007669"/>
    <property type="project" value="UniProtKB-SubCell"/>
</dbReference>
<evidence type="ECO:0000313" key="10">
    <source>
        <dbReference type="Proteomes" id="UP000531151"/>
    </source>
</evidence>
<organism evidence="9 10">
    <name type="scientific">Geococcyx californianus</name>
    <name type="common">Greater roadrunner</name>
    <name type="synonym">Saurothera californiana</name>
    <dbReference type="NCBI Taxonomy" id="8947"/>
    <lineage>
        <taxon>Eukaryota</taxon>
        <taxon>Metazoa</taxon>
        <taxon>Chordata</taxon>
        <taxon>Craniata</taxon>
        <taxon>Vertebrata</taxon>
        <taxon>Euteleostomi</taxon>
        <taxon>Archelosauria</taxon>
        <taxon>Archosauria</taxon>
        <taxon>Dinosauria</taxon>
        <taxon>Saurischia</taxon>
        <taxon>Theropoda</taxon>
        <taxon>Coelurosauria</taxon>
        <taxon>Aves</taxon>
        <taxon>Neognathae</taxon>
        <taxon>Neoaves</taxon>
        <taxon>Otidimorphae</taxon>
        <taxon>Cuculiformes</taxon>
        <taxon>Neomorphidae</taxon>
        <taxon>Geococcyx</taxon>
    </lineage>
</organism>
<comment type="caution">
    <text evidence="9">The sequence shown here is derived from an EMBL/GenBank/DDBJ whole genome shotgun (WGS) entry which is preliminary data.</text>
</comment>
<dbReference type="InterPro" id="IPR019335">
    <property type="entry name" value="COG7"/>
</dbReference>
<feature type="non-terminal residue" evidence="9">
    <location>
        <position position="1"/>
    </location>
</feature>
<evidence type="ECO:0000256" key="3">
    <source>
        <dbReference type="ARBA" id="ARBA00020984"/>
    </source>
</evidence>
<evidence type="ECO:0000256" key="8">
    <source>
        <dbReference type="ARBA" id="ARBA00031345"/>
    </source>
</evidence>
<evidence type="ECO:0000256" key="5">
    <source>
        <dbReference type="ARBA" id="ARBA00022927"/>
    </source>
</evidence>
<comment type="similarity">
    <text evidence="2">Belongs to the COG7 family.</text>
</comment>
<evidence type="ECO:0000256" key="6">
    <source>
        <dbReference type="ARBA" id="ARBA00023034"/>
    </source>
</evidence>
<dbReference type="GO" id="GO:0017119">
    <property type="term" value="C:Golgi transport complex"/>
    <property type="evidence" value="ECO:0007669"/>
    <property type="project" value="InterPro"/>
</dbReference>
<dbReference type="AlphaFoldDB" id="A0A7K4JC12"/>
<dbReference type="GO" id="GO:0006886">
    <property type="term" value="P:intracellular protein transport"/>
    <property type="evidence" value="ECO:0007669"/>
    <property type="project" value="InterPro"/>
</dbReference>
<dbReference type="Pfam" id="PF10191">
    <property type="entry name" value="COG7"/>
    <property type="match status" value="1"/>
</dbReference>
<dbReference type="GO" id="GO:0006890">
    <property type="term" value="P:retrograde vesicle-mediated transport, Golgi to endoplasmic reticulum"/>
    <property type="evidence" value="ECO:0007669"/>
    <property type="project" value="TreeGrafter"/>
</dbReference>
<keyword evidence="4" id="KW-0813">Transport</keyword>
<comment type="subcellular location">
    <subcellularLocation>
        <location evidence="1">Golgi apparatus membrane</location>
        <topology evidence="1">Peripheral membrane protein</topology>
    </subcellularLocation>
</comment>
<accession>A0A7K4JC12</accession>
<gene>
    <name evidence="9" type="primary">Cog7</name>
    <name evidence="9" type="ORF">GEOCAL_R08825</name>
</gene>
<dbReference type="PANTHER" id="PTHR21443">
    <property type="entry name" value="CONSERVED OLIGOMERIC GOLGI COMPLEX COMPONENT 7"/>
    <property type="match status" value="1"/>
</dbReference>
<evidence type="ECO:0000256" key="2">
    <source>
        <dbReference type="ARBA" id="ARBA00005831"/>
    </source>
</evidence>
<reference evidence="9 10" key="1">
    <citation type="submission" date="2019-09" db="EMBL/GenBank/DDBJ databases">
        <title>Bird 10,000 Genomes (B10K) Project - Family phase.</title>
        <authorList>
            <person name="Zhang G."/>
        </authorList>
    </citation>
    <scope>NUCLEOTIDE SEQUENCE [LARGE SCALE GENOMIC DNA]</scope>
    <source>
        <strain evidence="9">B10K-CU-031-07</strain>
        <tissue evidence="9">Muscle</tissue>
    </source>
</reference>
<dbReference type="EMBL" id="VWPV01019909">
    <property type="protein sequence ID" value="NWH62715.1"/>
    <property type="molecule type" value="Genomic_DNA"/>
</dbReference>
<keyword evidence="5" id="KW-0653">Protein transport</keyword>
<evidence type="ECO:0000256" key="7">
    <source>
        <dbReference type="ARBA" id="ARBA00023136"/>
    </source>
</evidence>